<dbReference type="Gene3D" id="1.10.1660.10">
    <property type="match status" value="1"/>
</dbReference>
<organism evidence="6 7">
    <name type="scientific">Staphylococcus xylosus</name>
    <dbReference type="NCBI Taxonomy" id="1288"/>
    <lineage>
        <taxon>Bacteria</taxon>
        <taxon>Bacillati</taxon>
        <taxon>Bacillota</taxon>
        <taxon>Bacilli</taxon>
        <taxon>Bacillales</taxon>
        <taxon>Staphylococcaceae</taxon>
        <taxon>Staphylococcus</taxon>
    </lineage>
</organism>
<dbReference type="Pfam" id="PF13411">
    <property type="entry name" value="MerR_1"/>
    <property type="match status" value="1"/>
</dbReference>
<dbReference type="EMBL" id="QXUL01000063">
    <property type="protein sequence ID" value="RIN08849.1"/>
    <property type="molecule type" value="Genomic_DNA"/>
</dbReference>
<keyword evidence="7" id="KW-1185">Reference proteome</keyword>
<accession>A0A418ILG6</accession>
<keyword evidence="1" id="KW-0678">Repressor</keyword>
<evidence type="ECO:0000313" key="7">
    <source>
        <dbReference type="Proteomes" id="UP000285567"/>
    </source>
</evidence>
<dbReference type="GO" id="GO:0003700">
    <property type="term" value="F:DNA-binding transcription factor activity"/>
    <property type="evidence" value="ECO:0007669"/>
    <property type="project" value="InterPro"/>
</dbReference>
<dbReference type="AlphaFoldDB" id="A0A418ILG6"/>
<dbReference type="PANTHER" id="PTHR30204:SF69">
    <property type="entry name" value="MERR-FAMILY TRANSCRIPTIONAL REGULATOR"/>
    <property type="match status" value="1"/>
</dbReference>
<feature type="domain" description="HTH merR-type" evidence="5">
    <location>
        <begin position="1"/>
        <end position="70"/>
    </location>
</feature>
<gene>
    <name evidence="6" type="ORF">BU097_11090</name>
</gene>
<evidence type="ECO:0000259" key="5">
    <source>
        <dbReference type="PROSITE" id="PS50937"/>
    </source>
</evidence>
<dbReference type="InterPro" id="IPR009061">
    <property type="entry name" value="DNA-bd_dom_put_sf"/>
</dbReference>
<dbReference type="Proteomes" id="UP000285567">
    <property type="component" value="Unassembled WGS sequence"/>
</dbReference>
<dbReference type="GO" id="GO:0003677">
    <property type="term" value="F:DNA binding"/>
    <property type="evidence" value="ECO:0007669"/>
    <property type="project" value="UniProtKB-KW"/>
</dbReference>
<dbReference type="PANTHER" id="PTHR30204">
    <property type="entry name" value="REDOX-CYCLING DRUG-SENSING TRANSCRIPTIONAL ACTIVATOR SOXR"/>
    <property type="match status" value="1"/>
</dbReference>
<evidence type="ECO:0000313" key="6">
    <source>
        <dbReference type="EMBL" id="RIN08849.1"/>
    </source>
</evidence>
<dbReference type="OrthoDB" id="9811174at2"/>
<evidence type="ECO:0000256" key="4">
    <source>
        <dbReference type="ARBA" id="ARBA00023163"/>
    </source>
</evidence>
<evidence type="ECO:0000256" key="3">
    <source>
        <dbReference type="ARBA" id="ARBA00023125"/>
    </source>
</evidence>
<keyword evidence="2" id="KW-0805">Transcription regulation</keyword>
<evidence type="ECO:0000256" key="1">
    <source>
        <dbReference type="ARBA" id="ARBA00022491"/>
    </source>
</evidence>
<keyword evidence="4" id="KW-0804">Transcription</keyword>
<reference evidence="6 7" key="1">
    <citation type="journal article" date="2016" name="Front. Microbiol.">
        <title>Comprehensive Phylogenetic Analysis of Bovine Non-aureus Staphylococci Species Based on Whole-Genome Sequencing.</title>
        <authorList>
            <person name="Naushad S."/>
            <person name="Barkema H.W."/>
            <person name="Luby C."/>
            <person name="Condas L.A."/>
            <person name="Nobrega D.B."/>
            <person name="Carson D.A."/>
            <person name="De Buck J."/>
        </authorList>
    </citation>
    <scope>NUCLEOTIDE SEQUENCE [LARGE SCALE GENOMIC DNA]</scope>
    <source>
        <strain evidence="6 7">SNUC 102</strain>
    </source>
</reference>
<dbReference type="RefSeq" id="WP_119604118.1">
    <property type="nucleotide sequence ID" value="NZ_QXUL01000063.1"/>
</dbReference>
<proteinExistence type="predicted"/>
<dbReference type="InterPro" id="IPR000551">
    <property type="entry name" value="MerR-type_HTH_dom"/>
</dbReference>
<dbReference type="SMART" id="SM00422">
    <property type="entry name" value="HTH_MERR"/>
    <property type="match status" value="1"/>
</dbReference>
<dbReference type="PROSITE" id="PS50937">
    <property type="entry name" value="HTH_MERR_2"/>
    <property type="match status" value="1"/>
</dbReference>
<dbReference type="SUPFAM" id="SSF46955">
    <property type="entry name" value="Putative DNA-binding domain"/>
    <property type="match status" value="1"/>
</dbReference>
<name>A0A418ILG6_STAXY</name>
<comment type="caution">
    <text evidence="6">The sequence shown here is derived from an EMBL/GenBank/DDBJ whole genome shotgun (WGS) entry which is preliminary data.</text>
</comment>
<keyword evidence="3" id="KW-0238">DNA-binding</keyword>
<dbReference type="InterPro" id="IPR047057">
    <property type="entry name" value="MerR_fam"/>
</dbReference>
<dbReference type="CDD" id="cd01109">
    <property type="entry name" value="HTH_YyaN"/>
    <property type="match status" value="1"/>
</dbReference>
<sequence>MYYTQDVEKIVGINSSAMRYYEKEGILPIVKRDKNGNRTYTDENIEWLKFIKLLRATDMGIEDIKHYVFLFKQGHSTIEKRREILSEHKESIKNEIKSKLDCLDQINYKLGVYDELSRNVITDIINKDCLI</sequence>
<protein>
    <submittedName>
        <fullName evidence="6">MerR family transcriptional regulator</fullName>
    </submittedName>
</protein>
<evidence type="ECO:0000256" key="2">
    <source>
        <dbReference type="ARBA" id="ARBA00023015"/>
    </source>
</evidence>